<keyword evidence="2" id="KW-1185">Reference proteome</keyword>
<proteinExistence type="predicted"/>
<gene>
    <name evidence="1" type="ORF">HYPSUDRAFT_199627</name>
</gene>
<organism evidence="1 2">
    <name type="scientific">Hypholoma sublateritium (strain FD-334 SS-4)</name>
    <dbReference type="NCBI Taxonomy" id="945553"/>
    <lineage>
        <taxon>Eukaryota</taxon>
        <taxon>Fungi</taxon>
        <taxon>Dikarya</taxon>
        <taxon>Basidiomycota</taxon>
        <taxon>Agaricomycotina</taxon>
        <taxon>Agaricomycetes</taxon>
        <taxon>Agaricomycetidae</taxon>
        <taxon>Agaricales</taxon>
        <taxon>Agaricineae</taxon>
        <taxon>Strophariaceae</taxon>
        <taxon>Hypholoma</taxon>
    </lineage>
</organism>
<evidence type="ECO:0000313" key="1">
    <source>
        <dbReference type="EMBL" id="KJA25463.1"/>
    </source>
</evidence>
<dbReference type="AlphaFoldDB" id="A0A0D2MNF4"/>
<name>A0A0D2MNF4_HYPSF</name>
<accession>A0A0D2MNF4</accession>
<dbReference type="Proteomes" id="UP000054270">
    <property type="component" value="Unassembled WGS sequence"/>
</dbReference>
<dbReference type="EMBL" id="KN817531">
    <property type="protein sequence ID" value="KJA25463.1"/>
    <property type="molecule type" value="Genomic_DNA"/>
</dbReference>
<evidence type="ECO:0000313" key="2">
    <source>
        <dbReference type="Proteomes" id="UP000054270"/>
    </source>
</evidence>
<reference evidence="2" key="1">
    <citation type="submission" date="2014-04" db="EMBL/GenBank/DDBJ databases">
        <title>Evolutionary Origins and Diversification of the Mycorrhizal Mutualists.</title>
        <authorList>
            <consortium name="DOE Joint Genome Institute"/>
            <consortium name="Mycorrhizal Genomics Consortium"/>
            <person name="Kohler A."/>
            <person name="Kuo A."/>
            <person name="Nagy L.G."/>
            <person name="Floudas D."/>
            <person name="Copeland A."/>
            <person name="Barry K.W."/>
            <person name="Cichocki N."/>
            <person name="Veneault-Fourrey C."/>
            <person name="LaButti K."/>
            <person name="Lindquist E.A."/>
            <person name="Lipzen A."/>
            <person name="Lundell T."/>
            <person name="Morin E."/>
            <person name="Murat C."/>
            <person name="Riley R."/>
            <person name="Ohm R."/>
            <person name="Sun H."/>
            <person name="Tunlid A."/>
            <person name="Henrissat B."/>
            <person name="Grigoriev I.V."/>
            <person name="Hibbett D.S."/>
            <person name="Martin F."/>
        </authorList>
    </citation>
    <scope>NUCLEOTIDE SEQUENCE [LARGE SCALE GENOMIC DNA]</scope>
    <source>
        <strain evidence="2">FD-334 SS-4</strain>
    </source>
</reference>
<protein>
    <submittedName>
        <fullName evidence="1">Uncharacterized protein</fullName>
    </submittedName>
</protein>
<sequence length="177" mass="18825">MPCINLGYMHHGGHAADLANVPYQIMSIKNYSASGVDGLYWKRSGADANDVKLPDVQLLRYSRVAVPAIPPRPGRSSACTARSACRPQLMRKICSLKRAPPAEEGVPLTKGAFDTETAGSPLSMISNVDKLFTHAVTITLEIANGGLRASSSIGLYSVRMRHPGGPVKNGRAALEGL</sequence>